<dbReference type="AlphaFoldDB" id="A0AAD8E4K6"/>
<evidence type="ECO:0000313" key="2">
    <source>
        <dbReference type="Proteomes" id="UP001233999"/>
    </source>
</evidence>
<reference evidence="1" key="1">
    <citation type="journal article" date="2023" name="IScience">
        <title>Live-bearing cockroach genome reveals convergent evolutionary mechanisms linked to viviparity in insects and beyond.</title>
        <authorList>
            <person name="Fouks B."/>
            <person name="Harrison M.C."/>
            <person name="Mikhailova A.A."/>
            <person name="Marchal E."/>
            <person name="English S."/>
            <person name="Carruthers M."/>
            <person name="Jennings E.C."/>
            <person name="Chiamaka E.L."/>
            <person name="Frigard R.A."/>
            <person name="Pippel M."/>
            <person name="Attardo G.M."/>
            <person name="Benoit J.B."/>
            <person name="Bornberg-Bauer E."/>
            <person name="Tobe S.S."/>
        </authorList>
    </citation>
    <scope>NUCLEOTIDE SEQUENCE</scope>
    <source>
        <strain evidence="1">Stay&amp;Tobe</strain>
    </source>
</reference>
<proteinExistence type="predicted"/>
<sequence>GIKYQHIVVVPKRTALLLDKIMVALQKAVDDKGPSYSPDLMENKVQSLNFADDINENPSKDSRPREFDPRIFRIRGRQMEGEAANMI</sequence>
<protein>
    <submittedName>
        <fullName evidence="1">Uncharacterized protein</fullName>
    </submittedName>
</protein>
<comment type="caution">
    <text evidence="1">The sequence shown here is derived from an EMBL/GenBank/DDBJ whole genome shotgun (WGS) entry which is preliminary data.</text>
</comment>
<name>A0AAD8E4K6_DIPPU</name>
<organism evidence="1 2">
    <name type="scientific">Diploptera punctata</name>
    <name type="common">Pacific beetle cockroach</name>
    <dbReference type="NCBI Taxonomy" id="6984"/>
    <lineage>
        <taxon>Eukaryota</taxon>
        <taxon>Metazoa</taxon>
        <taxon>Ecdysozoa</taxon>
        <taxon>Arthropoda</taxon>
        <taxon>Hexapoda</taxon>
        <taxon>Insecta</taxon>
        <taxon>Pterygota</taxon>
        <taxon>Neoptera</taxon>
        <taxon>Polyneoptera</taxon>
        <taxon>Dictyoptera</taxon>
        <taxon>Blattodea</taxon>
        <taxon>Blaberoidea</taxon>
        <taxon>Blaberidae</taxon>
        <taxon>Diplopterinae</taxon>
        <taxon>Diploptera</taxon>
    </lineage>
</organism>
<accession>A0AAD8E4K6</accession>
<reference evidence="1" key="2">
    <citation type="submission" date="2023-05" db="EMBL/GenBank/DDBJ databases">
        <authorList>
            <person name="Fouks B."/>
        </authorList>
    </citation>
    <scope>NUCLEOTIDE SEQUENCE</scope>
    <source>
        <strain evidence="1">Stay&amp;Tobe</strain>
        <tissue evidence="1">Testes</tissue>
    </source>
</reference>
<gene>
    <name evidence="1" type="ORF">L9F63_006378</name>
</gene>
<dbReference type="Proteomes" id="UP001233999">
    <property type="component" value="Unassembled WGS sequence"/>
</dbReference>
<dbReference type="EMBL" id="JASPKZ010009379">
    <property type="protein sequence ID" value="KAJ9577030.1"/>
    <property type="molecule type" value="Genomic_DNA"/>
</dbReference>
<keyword evidence="2" id="KW-1185">Reference proteome</keyword>
<evidence type="ECO:0000313" key="1">
    <source>
        <dbReference type="EMBL" id="KAJ9577030.1"/>
    </source>
</evidence>
<feature type="non-terminal residue" evidence="1">
    <location>
        <position position="87"/>
    </location>
</feature>